<comment type="caution">
    <text evidence="1">The sequence shown here is derived from an EMBL/GenBank/DDBJ whole genome shotgun (WGS) entry which is preliminary data.</text>
</comment>
<organism evidence="1 2">
    <name type="scientific">Pantoea coffeiphila</name>
    <dbReference type="NCBI Taxonomy" id="1465635"/>
    <lineage>
        <taxon>Bacteria</taxon>
        <taxon>Pseudomonadati</taxon>
        <taxon>Pseudomonadota</taxon>
        <taxon>Gammaproteobacteria</taxon>
        <taxon>Enterobacterales</taxon>
        <taxon>Erwiniaceae</taxon>
        <taxon>Pantoea</taxon>
    </lineage>
</organism>
<dbReference type="EMBL" id="PDET01000013">
    <property type="protein sequence ID" value="PRD14116.1"/>
    <property type="molecule type" value="Genomic_DNA"/>
</dbReference>
<evidence type="ECO:0000313" key="2">
    <source>
        <dbReference type="Proteomes" id="UP000239181"/>
    </source>
</evidence>
<reference evidence="1 2" key="1">
    <citation type="submission" date="2017-10" db="EMBL/GenBank/DDBJ databases">
        <title>Draft genome of two endophytic bacteria isolated from 'guarana' Paullinia cupana (Mart.) Ducke.</title>
        <authorList>
            <person name="Siqueira K.A."/>
            <person name="Liotti R.G."/>
            <person name="Mendes T.A."/>
            <person name="Soares M.A."/>
        </authorList>
    </citation>
    <scope>NUCLEOTIDE SEQUENCE [LARGE SCALE GENOMIC DNA]</scope>
    <source>
        <strain evidence="1 2">342</strain>
    </source>
</reference>
<evidence type="ECO:0008006" key="3">
    <source>
        <dbReference type="Google" id="ProtNLM"/>
    </source>
</evidence>
<evidence type="ECO:0000313" key="1">
    <source>
        <dbReference type="EMBL" id="PRD14116.1"/>
    </source>
</evidence>
<proteinExistence type="predicted"/>
<keyword evidence="2" id="KW-1185">Reference proteome</keyword>
<sequence length="82" mass="9179">MDGTIKCDRNADVSLSFKGFDDGYIPVQDAKVKFKFDNGLPNYKLTVEKDIMTNFKINFEAISTGTTTGYKSASAILVMQWQ</sequence>
<gene>
    <name evidence="1" type="ORF">CQW29_17650</name>
</gene>
<dbReference type="AlphaFoldDB" id="A0A2S9I8L4"/>
<name>A0A2S9I8L4_9GAMM</name>
<dbReference type="Proteomes" id="UP000239181">
    <property type="component" value="Unassembled WGS sequence"/>
</dbReference>
<accession>A0A2S9I8L4</accession>
<protein>
    <recommendedName>
        <fullName evidence="3">Fimbrial-type adhesion domain-containing protein</fullName>
    </recommendedName>
</protein>